<dbReference type="InterPro" id="IPR036961">
    <property type="entry name" value="Kinesin_motor_dom_sf"/>
</dbReference>
<name>A0A4P9Z2B0_9FUNG</name>
<reference evidence="6" key="1">
    <citation type="journal article" date="2018" name="Nat. Microbiol.">
        <title>Leveraging single-cell genomics to expand the fungal tree of life.</title>
        <authorList>
            <person name="Ahrendt S.R."/>
            <person name="Quandt C.A."/>
            <person name="Ciobanu D."/>
            <person name="Clum A."/>
            <person name="Salamov A."/>
            <person name="Andreopoulos B."/>
            <person name="Cheng J.F."/>
            <person name="Woyke T."/>
            <person name="Pelin A."/>
            <person name="Henrissat B."/>
            <person name="Reynolds N.K."/>
            <person name="Benny G.L."/>
            <person name="Smith M.E."/>
            <person name="James T.Y."/>
            <person name="Grigoriev I.V."/>
        </authorList>
    </citation>
    <scope>NUCLEOTIDE SEQUENCE [LARGE SCALE GENOMIC DNA]</scope>
    <source>
        <strain evidence="6">Benny S71-1</strain>
    </source>
</reference>
<keyword evidence="3" id="KW-0067">ATP-binding</keyword>
<dbReference type="PANTHER" id="PTHR47968">
    <property type="entry name" value="CENTROMERE PROTEIN E"/>
    <property type="match status" value="1"/>
</dbReference>
<protein>
    <submittedName>
        <fullName evidence="5">P-loop containing nucleoside triphosphate hydrolase protein</fullName>
    </submittedName>
</protein>
<feature type="domain" description="Kinesin motor" evidence="4">
    <location>
        <begin position="1"/>
        <end position="272"/>
    </location>
</feature>
<gene>
    <name evidence="5" type="ORF">SYNPS1DRAFT_14682</name>
</gene>
<sequence>MVGGAARQRGIHADAGWPGTVFTYGQTCSGKTFTMYGVPPKEPGIIPLAVQDIFQKVKEVGGARSDCEFLLKASFLEIYNEVIRDLLDPTRINLKIHETPNREVFVGNLSETPVYSADEVMELLRRGEGRCLAIGETNMNERSSRSHTIFRMVGSGVVARQVAVLTVASSNLVDLAGSERVGFTKAEGLRLKEGGHINKSLLALGSVIARLAEQSGDNRGHVPYRDSKLTRILQNSLGGTAKTSIICTITPAATFVDETISTLKFARRAMAIANKPTVNEVGARDVDALHV</sequence>
<evidence type="ECO:0000313" key="5">
    <source>
        <dbReference type="EMBL" id="RKP26102.1"/>
    </source>
</evidence>
<dbReference type="GO" id="GO:0003777">
    <property type="term" value="F:microtubule motor activity"/>
    <property type="evidence" value="ECO:0007669"/>
    <property type="project" value="InterPro"/>
</dbReference>
<dbReference type="SUPFAM" id="SSF52540">
    <property type="entry name" value="P-loop containing nucleoside triphosphate hydrolases"/>
    <property type="match status" value="1"/>
</dbReference>
<keyword evidence="2 3" id="KW-0505">Motor protein</keyword>
<dbReference type="OrthoDB" id="3176171at2759"/>
<evidence type="ECO:0000256" key="1">
    <source>
        <dbReference type="ARBA" id="ARBA00023054"/>
    </source>
</evidence>
<evidence type="ECO:0000256" key="2">
    <source>
        <dbReference type="ARBA" id="ARBA00023175"/>
    </source>
</evidence>
<dbReference type="InterPro" id="IPR027640">
    <property type="entry name" value="Kinesin-like_fam"/>
</dbReference>
<dbReference type="GO" id="GO:0008017">
    <property type="term" value="F:microtubule binding"/>
    <property type="evidence" value="ECO:0007669"/>
    <property type="project" value="InterPro"/>
</dbReference>
<evidence type="ECO:0000259" key="4">
    <source>
        <dbReference type="PROSITE" id="PS50067"/>
    </source>
</evidence>
<dbReference type="EMBL" id="KZ989515">
    <property type="protein sequence ID" value="RKP26102.1"/>
    <property type="molecule type" value="Genomic_DNA"/>
</dbReference>
<dbReference type="InterPro" id="IPR001752">
    <property type="entry name" value="Kinesin_motor_dom"/>
</dbReference>
<dbReference type="Proteomes" id="UP000278143">
    <property type="component" value="Unassembled WGS sequence"/>
</dbReference>
<organism evidence="5 6">
    <name type="scientific">Syncephalis pseudoplumigaleata</name>
    <dbReference type="NCBI Taxonomy" id="1712513"/>
    <lineage>
        <taxon>Eukaryota</taxon>
        <taxon>Fungi</taxon>
        <taxon>Fungi incertae sedis</taxon>
        <taxon>Zoopagomycota</taxon>
        <taxon>Zoopagomycotina</taxon>
        <taxon>Zoopagomycetes</taxon>
        <taxon>Zoopagales</taxon>
        <taxon>Piptocephalidaceae</taxon>
        <taxon>Syncephalis</taxon>
    </lineage>
</organism>
<dbReference type="Gene3D" id="3.40.850.10">
    <property type="entry name" value="Kinesin motor domain"/>
    <property type="match status" value="1"/>
</dbReference>
<keyword evidence="5" id="KW-0378">Hydrolase</keyword>
<accession>A0A4P9Z2B0</accession>
<keyword evidence="6" id="KW-1185">Reference proteome</keyword>
<dbReference type="GO" id="GO:0016787">
    <property type="term" value="F:hydrolase activity"/>
    <property type="evidence" value="ECO:0007669"/>
    <property type="project" value="UniProtKB-KW"/>
</dbReference>
<feature type="binding site" evidence="3">
    <location>
        <begin position="25"/>
        <end position="32"/>
    </location>
    <ligand>
        <name>ATP</name>
        <dbReference type="ChEBI" id="CHEBI:30616"/>
    </ligand>
</feature>
<keyword evidence="3" id="KW-0547">Nucleotide-binding</keyword>
<evidence type="ECO:0000313" key="6">
    <source>
        <dbReference type="Proteomes" id="UP000278143"/>
    </source>
</evidence>
<dbReference type="PANTHER" id="PTHR47968:SF75">
    <property type="entry name" value="CENTROMERE-ASSOCIATED PROTEIN E"/>
    <property type="match status" value="1"/>
</dbReference>
<dbReference type="AlphaFoldDB" id="A0A4P9Z2B0"/>
<comment type="similarity">
    <text evidence="3">Belongs to the TRAFAC class myosin-kinesin ATPase superfamily. Kinesin family.</text>
</comment>
<dbReference type="SMART" id="SM00129">
    <property type="entry name" value="KISc"/>
    <property type="match status" value="1"/>
</dbReference>
<proteinExistence type="inferred from homology"/>
<dbReference type="PROSITE" id="PS50067">
    <property type="entry name" value="KINESIN_MOTOR_2"/>
    <property type="match status" value="1"/>
</dbReference>
<keyword evidence="1" id="KW-0175">Coiled coil</keyword>
<dbReference type="Pfam" id="PF00225">
    <property type="entry name" value="Kinesin"/>
    <property type="match status" value="1"/>
</dbReference>
<dbReference type="GO" id="GO:0007018">
    <property type="term" value="P:microtubule-based movement"/>
    <property type="evidence" value="ECO:0007669"/>
    <property type="project" value="InterPro"/>
</dbReference>
<dbReference type="PRINTS" id="PR00380">
    <property type="entry name" value="KINESINHEAVY"/>
</dbReference>
<dbReference type="InterPro" id="IPR027417">
    <property type="entry name" value="P-loop_NTPase"/>
</dbReference>
<evidence type="ECO:0000256" key="3">
    <source>
        <dbReference type="PROSITE-ProRule" id="PRU00283"/>
    </source>
</evidence>
<dbReference type="GO" id="GO:0005524">
    <property type="term" value="F:ATP binding"/>
    <property type="evidence" value="ECO:0007669"/>
    <property type="project" value="UniProtKB-UniRule"/>
</dbReference>